<evidence type="ECO:0000313" key="3">
    <source>
        <dbReference type="Proteomes" id="UP000245383"/>
    </source>
</evidence>
<protein>
    <submittedName>
        <fullName evidence="2">Uncharacterized protein</fullName>
    </submittedName>
</protein>
<name>A0A2T9YN64_9FUNG</name>
<evidence type="ECO:0000256" key="1">
    <source>
        <dbReference type="SAM" id="MobiDB-lite"/>
    </source>
</evidence>
<feature type="region of interest" description="Disordered" evidence="1">
    <location>
        <begin position="70"/>
        <end position="97"/>
    </location>
</feature>
<gene>
    <name evidence="2" type="ORF">BB561_003057</name>
</gene>
<reference evidence="2 3" key="1">
    <citation type="journal article" date="2018" name="MBio">
        <title>Comparative Genomics Reveals the Core Gene Toolbox for the Fungus-Insect Symbiosis.</title>
        <authorList>
            <person name="Wang Y."/>
            <person name="Stata M."/>
            <person name="Wang W."/>
            <person name="Stajich J.E."/>
            <person name="White M.M."/>
            <person name="Moncalvo J.M."/>
        </authorList>
    </citation>
    <scope>NUCLEOTIDE SEQUENCE [LARGE SCALE GENOMIC DNA]</scope>
    <source>
        <strain evidence="2 3">SWE-8-4</strain>
    </source>
</reference>
<feature type="compositionally biased region" description="Polar residues" evidence="1">
    <location>
        <begin position="87"/>
        <end position="97"/>
    </location>
</feature>
<evidence type="ECO:0000313" key="2">
    <source>
        <dbReference type="EMBL" id="PVU93751.1"/>
    </source>
</evidence>
<dbReference type="AlphaFoldDB" id="A0A2T9YN64"/>
<accession>A0A2T9YN64</accession>
<dbReference type="EMBL" id="MBFR01000116">
    <property type="protein sequence ID" value="PVU93751.1"/>
    <property type="molecule type" value="Genomic_DNA"/>
</dbReference>
<organism evidence="2 3">
    <name type="scientific">Smittium simulii</name>
    <dbReference type="NCBI Taxonomy" id="133385"/>
    <lineage>
        <taxon>Eukaryota</taxon>
        <taxon>Fungi</taxon>
        <taxon>Fungi incertae sedis</taxon>
        <taxon>Zoopagomycota</taxon>
        <taxon>Kickxellomycotina</taxon>
        <taxon>Harpellomycetes</taxon>
        <taxon>Harpellales</taxon>
        <taxon>Legeriomycetaceae</taxon>
        <taxon>Smittium</taxon>
    </lineage>
</organism>
<dbReference type="Proteomes" id="UP000245383">
    <property type="component" value="Unassembled WGS sequence"/>
</dbReference>
<sequence length="171" mass="19109">MVAGPAGFMVPVMPMSGMSGMPMDRFTPYGFNRNMGRYTNGNMIKSPIWNNKNFDQTKFNQFLQKCFNMPGQNSNQSNNTNQNQSNDTKNASDTDFASVSKNSKTPIVLESSLVKACLAHRKYMAGIKKLTHDNTKFPDYMTRIKAEGKRFSSRGCAKNSAVYNSGVKEVM</sequence>
<comment type="caution">
    <text evidence="2">The sequence shown here is derived from an EMBL/GenBank/DDBJ whole genome shotgun (WGS) entry which is preliminary data.</text>
</comment>
<feature type="compositionally biased region" description="Low complexity" evidence="1">
    <location>
        <begin position="72"/>
        <end position="86"/>
    </location>
</feature>
<proteinExistence type="predicted"/>
<dbReference type="OrthoDB" id="568194at2759"/>
<keyword evidence="3" id="KW-1185">Reference proteome</keyword>